<evidence type="ECO:0000256" key="6">
    <source>
        <dbReference type="ARBA" id="ARBA00037294"/>
    </source>
</evidence>
<comment type="caution">
    <text evidence="10">The sequence shown here is derived from an EMBL/GenBank/DDBJ whole genome shotgun (WGS) entry which is preliminary data.</text>
</comment>
<dbReference type="STRING" id="1179155.CF67_19005"/>
<evidence type="ECO:0000256" key="8">
    <source>
        <dbReference type="RuleBase" id="RU361259"/>
    </source>
</evidence>
<dbReference type="Gene3D" id="3.90.550.10">
    <property type="entry name" value="Spore Coat Polysaccharide Biosynthesis Protein SpsA, Chain A"/>
    <property type="match status" value="1"/>
</dbReference>
<dbReference type="InterPro" id="IPR029044">
    <property type="entry name" value="Nucleotide-diphossugar_trans"/>
</dbReference>
<keyword evidence="11" id="KW-1185">Reference proteome</keyword>
<dbReference type="SUPFAM" id="SSF53448">
    <property type="entry name" value="Nucleotide-diphospho-sugar transferases"/>
    <property type="match status" value="1"/>
</dbReference>
<dbReference type="eggNOG" id="COG1210">
    <property type="taxonomic scope" value="Bacteria"/>
</dbReference>
<evidence type="ECO:0000313" key="11">
    <source>
        <dbReference type="Proteomes" id="UP000053784"/>
    </source>
</evidence>
<evidence type="ECO:0000256" key="5">
    <source>
        <dbReference type="ARBA" id="ARBA00022695"/>
    </source>
</evidence>
<dbReference type="InterPro" id="IPR005771">
    <property type="entry name" value="GalU_uridylyltTrfase_bac/arc"/>
</dbReference>
<dbReference type="PANTHER" id="PTHR43197">
    <property type="entry name" value="UTP--GLUCOSE-1-PHOSPHATE URIDYLYLTRANSFERASE"/>
    <property type="match status" value="1"/>
</dbReference>
<dbReference type="CDD" id="cd02541">
    <property type="entry name" value="UGPase_prokaryotic"/>
    <property type="match status" value="1"/>
</dbReference>
<evidence type="ECO:0000256" key="3">
    <source>
        <dbReference type="ARBA" id="ARBA00019048"/>
    </source>
</evidence>
<dbReference type="PANTHER" id="PTHR43197:SF1">
    <property type="entry name" value="UTP--GLUCOSE-1-PHOSPHATE URIDYLYLTRANSFERASE"/>
    <property type="match status" value="1"/>
</dbReference>
<dbReference type="GO" id="GO:0006011">
    <property type="term" value="P:UDP-alpha-D-glucose metabolic process"/>
    <property type="evidence" value="ECO:0007669"/>
    <property type="project" value="InterPro"/>
</dbReference>
<evidence type="ECO:0000256" key="4">
    <source>
        <dbReference type="ARBA" id="ARBA00022679"/>
    </source>
</evidence>
<dbReference type="EMBL" id="JGVK01000011">
    <property type="protein sequence ID" value="KEY91372.1"/>
    <property type="molecule type" value="Genomic_DNA"/>
</dbReference>
<proteinExistence type="inferred from homology"/>
<name>A0A084CNJ3_9GAMM</name>
<comment type="function">
    <text evidence="6">May play a role in stationary phase survival.</text>
</comment>
<keyword evidence="5 8" id="KW-0548">Nucleotidyltransferase</keyword>
<evidence type="ECO:0000256" key="1">
    <source>
        <dbReference type="ARBA" id="ARBA00006890"/>
    </source>
</evidence>
<accession>A0A084CNJ3</accession>
<dbReference type="RefSeq" id="WP_034413779.1">
    <property type="nucleotide sequence ID" value="NZ_JGVK01000011.1"/>
</dbReference>
<evidence type="ECO:0000256" key="7">
    <source>
        <dbReference type="ARBA" id="ARBA00048128"/>
    </source>
</evidence>
<organism evidence="10 11">
    <name type="scientific">Candidatus Photodesmus blepharonis</name>
    <dbReference type="NCBI Taxonomy" id="1179155"/>
    <lineage>
        <taxon>Bacteria</taxon>
        <taxon>Pseudomonadati</taxon>
        <taxon>Pseudomonadota</taxon>
        <taxon>Gammaproteobacteria</taxon>
        <taxon>Vibrionales</taxon>
        <taxon>Vibrionaceae</taxon>
        <taxon>Candidatus Photodesmus</taxon>
    </lineage>
</organism>
<reference evidence="10 11" key="1">
    <citation type="submission" date="2014-03" db="EMBL/GenBank/DDBJ databases">
        <title>Selection and divergence in the genomes of co-occurring obligate luminous symbionts with specific hosts.</title>
        <authorList>
            <person name="Hendry T.A."/>
            <person name="de Wet J.R."/>
            <person name="Dunlap P.V."/>
        </authorList>
    </citation>
    <scope>NUCLEOTIDE SEQUENCE [LARGE SCALE GENOMIC DNA]</scope>
    <source>
        <strain evidence="10 11">Ppalp.1</strain>
    </source>
</reference>
<dbReference type="GO" id="GO:0003983">
    <property type="term" value="F:UTP:glucose-1-phosphate uridylyltransferase activity"/>
    <property type="evidence" value="ECO:0007669"/>
    <property type="project" value="UniProtKB-EC"/>
</dbReference>
<gene>
    <name evidence="10" type="primary">galU</name>
    <name evidence="10" type="ORF">CF67_19005</name>
</gene>
<keyword evidence="4 8" id="KW-0808">Transferase</keyword>
<protein>
    <recommendedName>
        <fullName evidence="3 8">UTP--glucose-1-phosphate uridylyltransferase</fullName>
        <ecNumber evidence="2 8">2.7.7.9</ecNumber>
    </recommendedName>
    <alternativeName>
        <fullName evidence="8">UDP-glucose pyrophosphorylase</fullName>
    </alternativeName>
</protein>
<dbReference type="InterPro" id="IPR005835">
    <property type="entry name" value="NTP_transferase_dom"/>
</dbReference>
<dbReference type="FunFam" id="3.90.550.10:FF:000045">
    <property type="entry name" value="UTP--glucose-1-phosphate uridylyltransferase"/>
    <property type="match status" value="1"/>
</dbReference>
<dbReference type="Proteomes" id="UP000053784">
    <property type="component" value="Unassembled WGS sequence"/>
</dbReference>
<dbReference type="NCBIfam" id="TIGR01099">
    <property type="entry name" value="galU"/>
    <property type="match status" value="1"/>
</dbReference>
<comment type="similarity">
    <text evidence="1 8">Belongs to the UDPGP type 2 family.</text>
</comment>
<evidence type="ECO:0000256" key="2">
    <source>
        <dbReference type="ARBA" id="ARBA00012415"/>
    </source>
</evidence>
<comment type="catalytic activity">
    <reaction evidence="7 8">
        <text>alpha-D-glucose 1-phosphate + UTP + H(+) = UDP-alpha-D-glucose + diphosphate</text>
        <dbReference type="Rhea" id="RHEA:19889"/>
        <dbReference type="ChEBI" id="CHEBI:15378"/>
        <dbReference type="ChEBI" id="CHEBI:33019"/>
        <dbReference type="ChEBI" id="CHEBI:46398"/>
        <dbReference type="ChEBI" id="CHEBI:58601"/>
        <dbReference type="ChEBI" id="CHEBI:58885"/>
        <dbReference type="EC" id="2.7.7.9"/>
    </reaction>
</comment>
<evidence type="ECO:0000259" key="9">
    <source>
        <dbReference type="Pfam" id="PF00483"/>
    </source>
</evidence>
<feature type="domain" description="Nucleotidyl transferase" evidence="9">
    <location>
        <begin position="9"/>
        <end position="265"/>
    </location>
</feature>
<dbReference type="Pfam" id="PF00483">
    <property type="entry name" value="NTP_transferase"/>
    <property type="match status" value="1"/>
</dbReference>
<dbReference type="OrthoDB" id="9803306at2"/>
<dbReference type="AlphaFoldDB" id="A0A084CNJ3"/>
<sequence length="290" mass="32662">MIKKCLFPAAGYGTRFLPATKSMPKEMMPVVNKPLIEYGVEEAIKAGINNMCIVMGRGKHSIMDHFDKNYELEHQISGTNKEELLVDIREVIDIANFTYIRQHEIKGLGHAVLTGQELIGDEPFAVILSDDLCVNERESVLEQMVALYKQFRCSIIAVQEVPEDEICKYGIISGEMIRDDLYCVNEMIEKPERGSAPSNLAIVGRYILTPDIFGLIECTKLGTGGEIQLTDSLLKQARYGCVLAYKFKGKRFDCGGVEGYVQATNYFFEKLYLKGEKKLKLLRKPLLKAT</sequence>
<evidence type="ECO:0000313" key="10">
    <source>
        <dbReference type="EMBL" id="KEY91372.1"/>
    </source>
</evidence>
<dbReference type="EC" id="2.7.7.9" evidence="2 8"/>